<dbReference type="GO" id="GO:0016747">
    <property type="term" value="F:acyltransferase activity, transferring groups other than amino-acyl groups"/>
    <property type="evidence" value="ECO:0007669"/>
    <property type="project" value="InterPro"/>
</dbReference>
<sequence length="163" mass="17237">MKYKIRQEKEGDAAAIRDVVAQAFKGKSFEDPDDPVIVERLRDDGSLVLSLVAEAGGEVIGQVALSPAKIGDSPYLCLGPIAVLPGHQGKGIGSDLMGHALGVARVYGRDGVVLMGDPKYYSRFGFKRVAAITYEGEGADYIQVLPFGADPSGPLSLHPLLTP</sequence>
<gene>
    <name evidence="4" type="ORF">PSJ8397_03194</name>
</gene>
<keyword evidence="5" id="KW-1185">Reference proteome</keyword>
<dbReference type="InterPro" id="IPR050832">
    <property type="entry name" value="Bact_Acetyltransf"/>
</dbReference>
<dbReference type="Proteomes" id="UP000193623">
    <property type="component" value="Unassembled WGS sequence"/>
</dbReference>
<dbReference type="InterPro" id="IPR000182">
    <property type="entry name" value="GNAT_dom"/>
</dbReference>
<reference evidence="4 5" key="1">
    <citation type="submission" date="2017-03" db="EMBL/GenBank/DDBJ databases">
        <authorList>
            <person name="Afonso C.L."/>
            <person name="Miller P.J."/>
            <person name="Scott M.A."/>
            <person name="Spackman E."/>
            <person name="Goraichik I."/>
            <person name="Dimitrov K.M."/>
            <person name="Suarez D.L."/>
            <person name="Swayne D.E."/>
        </authorList>
    </citation>
    <scope>NUCLEOTIDE SEQUENCE [LARGE SCALE GENOMIC DNA]</scope>
    <source>
        <strain evidence="4 5">CECT 8397</strain>
    </source>
</reference>
<evidence type="ECO:0000256" key="2">
    <source>
        <dbReference type="ARBA" id="ARBA00023315"/>
    </source>
</evidence>
<dbReference type="PANTHER" id="PTHR43877">
    <property type="entry name" value="AMINOALKYLPHOSPHONATE N-ACETYLTRANSFERASE-RELATED-RELATED"/>
    <property type="match status" value="1"/>
</dbReference>
<dbReference type="CDD" id="cd04301">
    <property type="entry name" value="NAT_SF"/>
    <property type="match status" value="1"/>
</dbReference>
<dbReference type="PROSITE" id="PS51186">
    <property type="entry name" value="GNAT"/>
    <property type="match status" value="1"/>
</dbReference>
<evidence type="ECO:0000313" key="5">
    <source>
        <dbReference type="Proteomes" id="UP000193623"/>
    </source>
</evidence>
<dbReference type="AlphaFoldDB" id="A0A1Y5TGN4"/>
<dbReference type="EMBL" id="FWFT01000006">
    <property type="protein sequence ID" value="SLN59987.1"/>
    <property type="molecule type" value="Genomic_DNA"/>
</dbReference>
<dbReference type="PANTHER" id="PTHR43877:SF1">
    <property type="entry name" value="ACETYLTRANSFERASE"/>
    <property type="match status" value="1"/>
</dbReference>
<keyword evidence="1 4" id="KW-0808">Transferase</keyword>
<feature type="domain" description="N-acetyltransferase" evidence="3">
    <location>
        <begin position="3"/>
        <end position="146"/>
    </location>
</feature>
<dbReference type="OrthoDB" id="9797178at2"/>
<proteinExistence type="predicted"/>
<organism evidence="4 5">
    <name type="scientific">Pseudooctadecabacter jejudonensis</name>
    <dbReference type="NCBI Taxonomy" id="1391910"/>
    <lineage>
        <taxon>Bacteria</taxon>
        <taxon>Pseudomonadati</taxon>
        <taxon>Pseudomonadota</taxon>
        <taxon>Alphaproteobacteria</taxon>
        <taxon>Rhodobacterales</taxon>
        <taxon>Paracoccaceae</taxon>
        <taxon>Pseudooctadecabacter</taxon>
    </lineage>
</organism>
<evidence type="ECO:0000313" key="4">
    <source>
        <dbReference type="EMBL" id="SLN59987.1"/>
    </source>
</evidence>
<accession>A0A1Y5TGN4</accession>
<dbReference type="SUPFAM" id="SSF55729">
    <property type="entry name" value="Acyl-CoA N-acyltransferases (Nat)"/>
    <property type="match status" value="1"/>
</dbReference>
<protein>
    <submittedName>
        <fullName evidence="4">Acetyltransferase (GNAT) family protein</fullName>
    </submittedName>
</protein>
<evidence type="ECO:0000256" key="1">
    <source>
        <dbReference type="ARBA" id="ARBA00022679"/>
    </source>
</evidence>
<evidence type="ECO:0000259" key="3">
    <source>
        <dbReference type="PROSITE" id="PS51186"/>
    </source>
</evidence>
<name>A0A1Y5TGN4_9RHOB</name>
<keyword evidence="2" id="KW-0012">Acyltransferase</keyword>
<dbReference type="Gene3D" id="3.40.630.30">
    <property type="match status" value="1"/>
</dbReference>
<dbReference type="InterPro" id="IPR016181">
    <property type="entry name" value="Acyl_CoA_acyltransferase"/>
</dbReference>
<dbReference type="RefSeq" id="WP_085865576.1">
    <property type="nucleotide sequence ID" value="NZ_FWFT01000006.1"/>
</dbReference>
<dbReference type="Pfam" id="PF13508">
    <property type="entry name" value="Acetyltransf_7"/>
    <property type="match status" value="1"/>
</dbReference>